<dbReference type="STRING" id="1404245.CGLY_14720"/>
<dbReference type="SUPFAM" id="SSF56801">
    <property type="entry name" value="Acetyl-CoA synthetase-like"/>
    <property type="match status" value="1"/>
</dbReference>
<dbReference type="CDD" id="cd04433">
    <property type="entry name" value="AFD_class_I"/>
    <property type="match status" value="1"/>
</dbReference>
<organism evidence="3 4">
    <name type="scientific">Corynebacterium glyciniphilum AJ 3170</name>
    <dbReference type="NCBI Taxonomy" id="1404245"/>
    <lineage>
        <taxon>Bacteria</taxon>
        <taxon>Bacillati</taxon>
        <taxon>Actinomycetota</taxon>
        <taxon>Actinomycetes</taxon>
        <taxon>Mycobacteriales</taxon>
        <taxon>Corynebacteriaceae</taxon>
        <taxon>Corynebacterium</taxon>
    </lineage>
</organism>
<dbReference type="InterPro" id="IPR050237">
    <property type="entry name" value="ATP-dep_AMP-bd_enzyme"/>
</dbReference>
<evidence type="ECO:0000313" key="4">
    <source>
        <dbReference type="Proteomes" id="UP000023703"/>
    </source>
</evidence>
<dbReference type="EMBL" id="CP006842">
    <property type="protein sequence ID" value="AHW65380.1"/>
    <property type="molecule type" value="Genomic_DNA"/>
</dbReference>
<dbReference type="PANTHER" id="PTHR43767:SF1">
    <property type="entry name" value="NONRIBOSOMAL PEPTIDE SYNTHASE PES1 (EUROFUNG)-RELATED"/>
    <property type="match status" value="1"/>
</dbReference>
<dbReference type="PANTHER" id="PTHR43767">
    <property type="entry name" value="LONG-CHAIN-FATTY-ACID--COA LIGASE"/>
    <property type="match status" value="1"/>
</dbReference>
<dbReference type="InterPro" id="IPR045851">
    <property type="entry name" value="AMP-bd_C_sf"/>
</dbReference>
<dbReference type="Pfam" id="PF13193">
    <property type="entry name" value="AMP-binding_C"/>
    <property type="match status" value="1"/>
</dbReference>
<evidence type="ECO:0000259" key="1">
    <source>
        <dbReference type="Pfam" id="PF00501"/>
    </source>
</evidence>
<keyword evidence="4" id="KW-1185">Reference proteome</keyword>
<accession>X5EDC1</accession>
<proteinExistence type="predicted"/>
<dbReference type="GO" id="GO:0016878">
    <property type="term" value="F:acid-thiol ligase activity"/>
    <property type="evidence" value="ECO:0007669"/>
    <property type="project" value="UniProtKB-ARBA"/>
</dbReference>
<reference evidence="3 4" key="1">
    <citation type="journal article" date="2015" name="Int. J. Syst. Evol. Microbiol.">
        <title>Revisiting Corynebacterium glyciniphilum (ex Kubota et al., 1972) sp. nov., nom. rev., isolated from putrefied banana.</title>
        <authorList>
            <person name="Al-Dilaimi A."/>
            <person name="Bednarz H."/>
            <person name="Lomker A."/>
            <person name="Niehaus K."/>
            <person name="Kalinowski J."/>
            <person name="Ruckert C."/>
        </authorList>
    </citation>
    <scope>NUCLEOTIDE SEQUENCE [LARGE SCALE GENOMIC DNA]</scope>
    <source>
        <strain evidence="3">AJ 3170</strain>
    </source>
</reference>
<dbReference type="InterPro" id="IPR025110">
    <property type="entry name" value="AMP-bd_C"/>
</dbReference>
<evidence type="ECO:0000313" key="3">
    <source>
        <dbReference type="EMBL" id="AHW65380.1"/>
    </source>
</evidence>
<dbReference type="OrthoDB" id="56621at2"/>
<feature type="domain" description="AMP-binding enzyme C-terminal" evidence="2">
    <location>
        <begin position="472"/>
        <end position="543"/>
    </location>
</feature>
<dbReference type="RefSeq" id="WP_038550400.1">
    <property type="nucleotide sequence ID" value="NZ_CP006842.1"/>
</dbReference>
<name>X5EDC1_9CORY</name>
<dbReference type="eggNOG" id="COG0318">
    <property type="taxonomic scope" value="Bacteria"/>
</dbReference>
<dbReference type="Proteomes" id="UP000023703">
    <property type="component" value="Chromosome"/>
</dbReference>
<dbReference type="HOGENOM" id="CLU_000022_59_0_11"/>
<dbReference type="Gene3D" id="3.30.300.30">
    <property type="match status" value="1"/>
</dbReference>
<protein>
    <submittedName>
        <fullName evidence="3">Acyl-CoA synthetase</fullName>
    </submittedName>
</protein>
<evidence type="ECO:0000259" key="2">
    <source>
        <dbReference type="Pfam" id="PF13193"/>
    </source>
</evidence>
<feature type="domain" description="AMP-dependent synthetase/ligase" evidence="1">
    <location>
        <begin position="60"/>
        <end position="422"/>
    </location>
</feature>
<sequence>MHKHGTHVSARTQITQMFGSLKPLVKAGVLRTGGPKESAGLIGAMGRWGMSLAALAEMGATSFPHRTALIDDRGSLSYSELREQARALARSLRTYSDHDGSDISSISVIARNSRGLVLPLIAAAYLGAEAKILNPGSSLAQLQDIAAEYPSSVTFIDAEFDEVLDKLSADNKISVAEWSDAGQASGTPGSLDALVAAGQREYRHVVLPERPTQKSTVVMSSGTRGVPKAVVLPVPRTPKVLGSILERIPFRSGDVIQLSVGMFHAWGWLNLHISMATGSTLLTRRWFDMDTDIRDISRHKVTGIVSAAVYLRQVLAGVVDNRVDVSGIRYIVSAGNAIPPELVVELNDRFGDGTGVVHNFYGSTEHGQITLATAADMVVDPTTAGRPGPGVRLAIIGDDGRELPDGQTGVIYSSNSMTSLGFLSDKDSGDVLDGMLSTGDKGFIDDDGKLYVCGRADDMVIRGGENIHPRTIEEFLLTLPQIRDAFVIGHQDDLVATINAYIITDTDITDEDLNTAVLSGVNQFCALDNIVRVETLPRNDSGKVVPRLLPEIPGSTR</sequence>
<dbReference type="InterPro" id="IPR042099">
    <property type="entry name" value="ANL_N_sf"/>
</dbReference>
<dbReference type="InterPro" id="IPR000873">
    <property type="entry name" value="AMP-dep_synth/lig_dom"/>
</dbReference>
<dbReference type="AlphaFoldDB" id="X5EDC1"/>
<dbReference type="KEGG" id="cgy:CGLY_14720"/>
<dbReference type="Pfam" id="PF00501">
    <property type="entry name" value="AMP-binding"/>
    <property type="match status" value="1"/>
</dbReference>
<gene>
    <name evidence="3" type="ORF">CGLY_14720</name>
</gene>
<dbReference type="Gene3D" id="3.40.50.12780">
    <property type="entry name" value="N-terminal domain of ligase-like"/>
    <property type="match status" value="1"/>
</dbReference>